<evidence type="ECO:0000256" key="6">
    <source>
        <dbReference type="PROSITE-ProRule" id="PRU01211"/>
    </source>
</evidence>
<dbReference type="InterPro" id="IPR001506">
    <property type="entry name" value="Peptidase_M12A"/>
</dbReference>
<evidence type="ECO:0000256" key="7">
    <source>
        <dbReference type="RuleBase" id="RU361183"/>
    </source>
</evidence>
<name>A0AAN6WLR9_9PEZI</name>
<proteinExistence type="predicted"/>
<keyword evidence="4 6" id="KW-0862">Zinc</keyword>
<evidence type="ECO:0000313" key="9">
    <source>
        <dbReference type="EMBL" id="KAK4184260.1"/>
    </source>
</evidence>
<evidence type="ECO:0000256" key="1">
    <source>
        <dbReference type="ARBA" id="ARBA00022670"/>
    </source>
</evidence>
<feature type="binding site" evidence="6">
    <location>
        <position position="85"/>
    </location>
    <ligand>
        <name>Zn(2+)</name>
        <dbReference type="ChEBI" id="CHEBI:29105"/>
        <note>catalytic</note>
    </ligand>
</feature>
<evidence type="ECO:0000256" key="2">
    <source>
        <dbReference type="ARBA" id="ARBA00022723"/>
    </source>
</evidence>
<gene>
    <name evidence="9" type="ORF">QBC35DRAFT_540674</name>
</gene>
<dbReference type="InterPro" id="IPR006026">
    <property type="entry name" value="Peptidase_Metallo"/>
</dbReference>
<keyword evidence="1 6" id="KW-0645">Protease</keyword>
<accession>A0AAN6WLR9</accession>
<protein>
    <recommendedName>
        <fullName evidence="7">Metalloendopeptidase</fullName>
        <ecNumber evidence="7">3.4.24.-</ecNumber>
    </recommendedName>
</protein>
<dbReference type="InterPro" id="IPR024079">
    <property type="entry name" value="MetalloPept_cat_dom_sf"/>
</dbReference>
<feature type="domain" description="Peptidase M12A" evidence="8">
    <location>
        <begin position="1"/>
        <end position="185"/>
    </location>
</feature>
<keyword evidence="2 6" id="KW-0479">Metal-binding</keyword>
<evidence type="ECO:0000259" key="8">
    <source>
        <dbReference type="PROSITE" id="PS51864"/>
    </source>
</evidence>
<dbReference type="GO" id="GO:0008270">
    <property type="term" value="F:zinc ion binding"/>
    <property type="evidence" value="ECO:0007669"/>
    <property type="project" value="UniProtKB-UniRule"/>
</dbReference>
<evidence type="ECO:0000256" key="5">
    <source>
        <dbReference type="ARBA" id="ARBA00023049"/>
    </source>
</evidence>
<evidence type="ECO:0000256" key="3">
    <source>
        <dbReference type="ARBA" id="ARBA00022801"/>
    </source>
</evidence>
<comment type="caution">
    <text evidence="9">The sequence shown here is derived from an EMBL/GenBank/DDBJ whole genome shotgun (WGS) entry which is preliminary data.</text>
</comment>
<organism evidence="9 10">
    <name type="scientific">Podospora australis</name>
    <dbReference type="NCBI Taxonomy" id="1536484"/>
    <lineage>
        <taxon>Eukaryota</taxon>
        <taxon>Fungi</taxon>
        <taxon>Dikarya</taxon>
        <taxon>Ascomycota</taxon>
        <taxon>Pezizomycotina</taxon>
        <taxon>Sordariomycetes</taxon>
        <taxon>Sordariomycetidae</taxon>
        <taxon>Sordariales</taxon>
        <taxon>Podosporaceae</taxon>
        <taxon>Podospora</taxon>
    </lineage>
</organism>
<feature type="binding site" evidence="6">
    <location>
        <position position="89"/>
    </location>
    <ligand>
        <name>Zn(2+)</name>
        <dbReference type="ChEBI" id="CHEBI:29105"/>
        <note>catalytic</note>
    </ligand>
</feature>
<dbReference type="AlphaFoldDB" id="A0AAN6WLR9"/>
<evidence type="ECO:0000313" key="10">
    <source>
        <dbReference type="Proteomes" id="UP001302126"/>
    </source>
</evidence>
<dbReference type="PANTHER" id="PTHR10127:SF780">
    <property type="entry name" value="METALLOENDOPEPTIDASE"/>
    <property type="match status" value="1"/>
</dbReference>
<reference evidence="9" key="1">
    <citation type="journal article" date="2023" name="Mol. Phylogenet. Evol.">
        <title>Genome-scale phylogeny and comparative genomics of the fungal order Sordariales.</title>
        <authorList>
            <person name="Hensen N."/>
            <person name="Bonometti L."/>
            <person name="Westerberg I."/>
            <person name="Brannstrom I.O."/>
            <person name="Guillou S."/>
            <person name="Cros-Aarteil S."/>
            <person name="Calhoun S."/>
            <person name="Haridas S."/>
            <person name="Kuo A."/>
            <person name="Mondo S."/>
            <person name="Pangilinan J."/>
            <person name="Riley R."/>
            <person name="LaButti K."/>
            <person name="Andreopoulos B."/>
            <person name="Lipzen A."/>
            <person name="Chen C."/>
            <person name="Yan M."/>
            <person name="Daum C."/>
            <person name="Ng V."/>
            <person name="Clum A."/>
            <person name="Steindorff A."/>
            <person name="Ohm R.A."/>
            <person name="Martin F."/>
            <person name="Silar P."/>
            <person name="Natvig D.O."/>
            <person name="Lalanne C."/>
            <person name="Gautier V."/>
            <person name="Ament-Velasquez S.L."/>
            <person name="Kruys A."/>
            <person name="Hutchinson M.I."/>
            <person name="Powell A.J."/>
            <person name="Barry K."/>
            <person name="Miller A.N."/>
            <person name="Grigoriev I.V."/>
            <person name="Debuchy R."/>
            <person name="Gladieux P."/>
            <person name="Hiltunen Thoren M."/>
            <person name="Johannesson H."/>
        </authorList>
    </citation>
    <scope>NUCLEOTIDE SEQUENCE</scope>
    <source>
        <strain evidence="9">PSN309</strain>
    </source>
</reference>
<dbReference type="GO" id="GO:0004222">
    <property type="term" value="F:metalloendopeptidase activity"/>
    <property type="evidence" value="ECO:0007669"/>
    <property type="project" value="UniProtKB-UniRule"/>
</dbReference>
<dbReference type="SMART" id="SM00235">
    <property type="entry name" value="ZnMc"/>
    <property type="match status" value="1"/>
</dbReference>
<dbReference type="Pfam" id="PF01400">
    <property type="entry name" value="Astacin"/>
    <property type="match status" value="1"/>
</dbReference>
<dbReference type="PANTHER" id="PTHR10127">
    <property type="entry name" value="DISCOIDIN, CUB, EGF, LAMININ , AND ZINC METALLOPROTEASE DOMAIN CONTAINING"/>
    <property type="match status" value="1"/>
</dbReference>
<dbReference type="PROSITE" id="PS51864">
    <property type="entry name" value="ASTACIN"/>
    <property type="match status" value="1"/>
</dbReference>
<dbReference type="GO" id="GO:0006508">
    <property type="term" value="P:proteolysis"/>
    <property type="evidence" value="ECO:0007669"/>
    <property type="project" value="UniProtKB-KW"/>
</dbReference>
<evidence type="ECO:0000256" key="4">
    <source>
        <dbReference type="ARBA" id="ARBA00022833"/>
    </source>
</evidence>
<dbReference type="PRINTS" id="PR00480">
    <property type="entry name" value="ASTACIN"/>
</dbReference>
<reference evidence="9" key="2">
    <citation type="submission" date="2023-05" db="EMBL/GenBank/DDBJ databases">
        <authorList>
            <consortium name="Lawrence Berkeley National Laboratory"/>
            <person name="Steindorff A."/>
            <person name="Hensen N."/>
            <person name="Bonometti L."/>
            <person name="Westerberg I."/>
            <person name="Brannstrom I.O."/>
            <person name="Guillou S."/>
            <person name="Cros-Aarteil S."/>
            <person name="Calhoun S."/>
            <person name="Haridas S."/>
            <person name="Kuo A."/>
            <person name="Mondo S."/>
            <person name="Pangilinan J."/>
            <person name="Riley R."/>
            <person name="Labutti K."/>
            <person name="Andreopoulos B."/>
            <person name="Lipzen A."/>
            <person name="Chen C."/>
            <person name="Yanf M."/>
            <person name="Daum C."/>
            <person name="Ng V."/>
            <person name="Clum A."/>
            <person name="Ohm R."/>
            <person name="Martin F."/>
            <person name="Silar P."/>
            <person name="Natvig D."/>
            <person name="Lalanne C."/>
            <person name="Gautier V."/>
            <person name="Ament-Velasquez S.L."/>
            <person name="Kruys A."/>
            <person name="Hutchinson M.I."/>
            <person name="Powell A.J."/>
            <person name="Barry K."/>
            <person name="Miller A.N."/>
            <person name="Grigoriev I.V."/>
            <person name="Debuchy R."/>
            <person name="Gladieux P."/>
            <person name="Thoren M.H."/>
            <person name="Johannesson H."/>
        </authorList>
    </citation>
    <scope>NUCLEOTIDE SEQUENCE</scope>
    <source>
        <strain evidence="9">PSN309</strain>
    </source>
</reference>
<comment type="cofactor">
    <cofactor evidence="6 7">
        <name>Zn(2+)</name>
        <dbReference type="ChEBI" id="CHEBI:29105"/>
    </cofactor>
    <text evidence="6 7">Binds 1 zinc ion per subunit.</text>
</comment>
<keyword evidence="10" id="KW-1185">Reference proteome</keyword>
<keyword evidence="5 6" id="KW-0482">Metalloprotease</keyword>
<feature type="binding site" evidence="6">
    <location>
        <position position="95"/>
    </location>
    <ligand>
        <name>Zn(2+)</name>
        <dbReference type="ChEBI" id="CHEBI:29105"/>
        <note>catalytic</note>
    </ligand>
</feature>
<dbReference type="EMBL" id="MU864497">
    <property type="protein sequence ID" value="KAK4184260.1"/>
    <property type="molecule type" value="Genomic_DNA"/>
</dbReference>
<dbReference type="Gene3D" id="3.40.390.10">
    <property type="entry name" value="Collagenase (Catalytic Domain)"/>
    <property type="match status" value="1"/>
</dbReference>
<keyword evidence="3 6" id="KW-0378">Hydrolase</keyword>
<comment type="caution">
    <text evidence="6">Lacks conserved residue(s) required for the propagation of feature annotation.</text>
</comment>
<dbReference type="SUPFAM" id="SSF55486">
    <property type="entry name" value="Metalloproteases ('zincins'), catalytic domain"/>
    <property type="match status" value="1"/>
</dbReference>
<sequence>MVAVANVTLWSCRRIPYVFENGYPHQRAVRKAMDQWESAAGVKFVPRLREESHLIIRDGGGNSSPVGMVGGPQHVLIASDYLALHELGHALGLIHEQCRTDRDQYVEIKWSSIIDAERNAQFGIVNDSKALSPYDPASVMHYPAPAIGWQGIPADQEVRTMNWKRHNMTLGASDWRYLSTLDRSGGLYEHYQKVPVPMGSTTDRTKHHGSHNRVNQDDYDDLTQLTFTVGGRVFYYTQYLKGRRWQIQELLPGGRFGDYTDHGSWGHYYQAVFSFTSGDRVFLYAQCQWDNKAYFVRELLPGGIMGLLTERGTLPTTYSVVFPYTIGDRTFYYGQNINEPLWLIRELLPGGKLGRVTDTGQWKYWYQTQFPFNIEGRQFFFGQNLGREKNWFIHELLPEGRMGSETDKGHWHGKYDIGFAYKFPKTGKVYMYGHDYRTNFWFIQRLQPGGEMGDELQTGYWGNWARSEFAFEVGGRMFIYHKSAKYKDKTWIKELIDA</sequence>
<feature type="active site" evidence="6">
    <location>
        <position position="86"/>
    </location>
</feature>
<dbReference type="Proteomes" id="UP001302126">
    <property type="component" value="Unassembled WGS sequence"/>
</dbReference>
<dbReference type="EC" id="3.4.24.-" evidence="7"/>